<feature type="compositionally biased region" description="Polar residues" evidence="2">
    <location>
        <begin position="309"/>
        <end position="353"/>
    </location>
</feature>
<feature type="region of interest" description="Disordered" evidence="2">
    <location>
        <begin position="372"/>
        <end position="391"/>
    </location>
</feature>
<sequence>MNEADTSNNRAVMESLNSANSLQPEQASCPFYSVVPSENMAIGKLPLLKPAEDEQHQMPTSISPTESTQEDWVAEPDNEKEALIDAEFQKLLVLNEELRAANDDLYQQIEHLKDELAESTKALEWQKRRSSVTESMLNQQTQELAAATEQIQSLFQQLETAVQTVQRQEIFIETYKAQLQISQQRLAQLERECALLQTNYNEQSQQVLQSENACRELRTRLMRQQRQTLQFKAALEKCLDTTVPSYDSPDETASSTSHTASHQTRFSKKARSLFPNVQPIRPWSAEPESINNNIDYPWGKSSAPPYRSNYSAPTSSPWNWSIQEDTPHNSQPEASPEIDNSPTPPETTSSVGSSKLDEQIDSLIQMFFTSQPVSASPSPTAGETDINSNQIDDSVWETWATTLEDNESTETSQELQLQSSQAEVELSTTFSNSLPEDFTPLQVNYSPVSFTLPLTKTTAEEPENDFSQTSPLNQAELSETDVLQQPFDNSTYETQSPSPVVYPERPPKKRTSLASVELPNFRPNGQ</sequence>
<feature type="coiled-coil region" evidence="1">
    <location>
        <begin position="95"/>
        <end position="227"/>
    </location>
</feature>
<accession>A0A8J7HUV7</accession>
<proteinExistence type="predicted"/>
<dbReference type="AlphaFoldDB" id="A0A8J7HUV7"/>
<organism evidence="3 4">
    <name type="scientific">Amazonocrinis nigriterrae CENA67</name>
    <dbReference type="NCBI Taxonomy" id="2794033"/>
    <lineage>
        <taxon>Bacteria</taxon>
        <taxon>Bacillati</taxon>
        <taxon>Cyanobacteriota</taxon>
        <taxon>Cyanophyceae</taxon>
        <taxon>Nostocales</taxon>
        <taxon>Nostocaceae</taxon>
        <taxon>Amazonocrinis</taxon>
        <taxon>Amazonocrinis nigriterrae</taxon>
    </lineage>
</organism>
<feature type="compositionally biased region" description="Low complexity" evidence="2">
    <location>
        <begin position="252"/>
        <end position="264"/>
    </location>
</feature>
<gene>
    <name evidence="3" type="ORF">I8748_12560</name>
</gene>
<reference evidence="3 4" key="1">
    <citation type="journal article" date="2021" name="Int. J. Syst. Evol. Microbiol.">
        <title>Amazonocrinis nigriterrae gen. nov., sp. nov., Atlanticothrix silvestris gen. nov., sp. nov. and Dendronalium phyllosphericum gen. nov., sp. nov., nostocacean cyanobacteria from Brazilian environments.</title>
        <authorList>
            <person name="Alvarenga D.O."/>
            <person name="Andreote A.P.D."/>
            <person name="Branco L.H.Z."/>
            <person name="Delbaje E."/>
            <person name="Cruz R.B."/>
            <person name="Varani A.M."/>
            <person name="Fiore M.F."/>
        </authorList>
    </citation>
    <scope>NUCLEOTIDE SEQUENCE [LARGE SCALE GENOMIC DNA]</scope>
    <source>
        <strain evidence="3 4">CENA67</strain>
    </source>
</reference>
<name>A0A8J7HUV7_9NOST</name>
<feature type="region of interest" description="Disordered" evidence="2">
    <location>
        <begin position="309"/>
        <end position="354"/>
    </location>
</feature>
<evidence type="ECO:0000313" key="4">
    <source>
        <dbReference type="Proteomes" id="UP000632766"/>
    </source>
</evidence>
<feature type="compositionally biased region" description="Polar residues" evidence="2">
    <location>
        <begin position="465"/>
        <end position="498"/>
    </location>
</feature>
<evidence type="ECO:0000313" key="3">
    <source>
        <dbReference type="EMBL" id="MBH8563004.1"/>
    </source>
</evidence>
<feature type="region of interest" description="Disordered" evidence="2">
    <location>
        <begin position="246"/>
        <end position="271"/>
    </location>
</feature>
<comment type="caution">
    <text evidence="3">The sequence shown here is derived from an EMBL/GenBank/DDBJ whole genome shotgun (WGS) entry which is preliminary data.</text>
</comment>
<evidence type="ECO:0000256" key="1">
    <source>
        <dbReference type="SAM" id="Coils"/>
    </source>
</evidence>
<keyword evidence="4" id="KW-1185">Reference proteome</keyword>
<protein>
    <submittedName>
        <fullName evidence="3">Uncharacterized protein</fullName>
    </submittedName>
</protein>
<dbReference type="EMBL" id="JAECZC010000018">
    <property type="protein sequence ID" value="MBH8563004.1"/>
    <property type="molecule type" value="Genomic_DNA"/>
</dbReference>
<dbReference type="RefSeq" id="WP_198124899.1">
    <property type="nucleotide sequence ID" value="NZ_JAECZC010000018.1"/>
</dbReference>
<dbReference type="Proteomes" id="UP000632766">
    <property type="component" value="Unassembled WGS sequence"/>
</dbReference>
<keyword evidence="1" id="KW-0175">Coiled coil</keyword>
<feature type="region of interest" description="Disordered" evidence="2">
    <location>
        <begin position="1"/>
        <end position="22"/>
    </location>
</feature>
<evidence type="ECO:0000256" key="2">
    <source>
        <dbReference type="SAM" id="MobiDB-lite"/>
    </source>
</evidence>
<feature type="region of interest" description="Disordered" evidence="2">
    <location>
        <begin position="454"/>
        <end position="526"/>
    </location>
</feature>